<sequence>MRIDVFENGITAWKEAIATLEKIVDGDVSFINYRMFIVNFQGALELMFKKMLFDKNEFMIFSFDKFKDNVLNRYRNAVKDNKSIFEYAISKGNGKIPDTVKFYESYQRLAYLYNMKCFTDEVIANLDKLGDLRNSIMHFEVNVDEEILTSLSKLLLICDEIFQDSIDGYGWGSDYISGTLRNKLKQKDLNMDKLIIESKFNKKIIDTIKSNFNSYIDIDINDYNLLSDIYLSINNAEKHSKEDIARRFEILVRHGFIEQNSCSYSYGNDDIDSILVIQVSDKIENNCIKKM</sequence>
<name>A0A401UTY2_9CLOT</name>
<evidence type="ECO:0000313" key="2">
    <source>
        <dbReference type="Proteomes" id="UP000287872"/>
    </source>
</evidence>
<dbReference type="Proteomes" id="UP000287872">
    <property type="component" value="Unassembled WGS sequence"/>
</dbReference>
<dbReference type="OrthoDB" id="2855553at2"/>
<dbReference type="EMBL" id="BHYK01000050">
    <property type="protein sequence ID" value="GCD13003.1"/>
    <property type="molecule type" value="Genomic_DNA"/>
</dbReference>
<evidence type="ECO:0000313" key="1">
    <source>
        <dbReference type="EMBL" id="GCD13003.1"/>
    </source>
</evidence>
<dbReference type="AlphaFoldDB" id="A0A401UTY2"/>
<protein>
    <submittedName>
        <fullName evidence="1">Uncharacterized protein</fullName>
    </submittedName>
</protein>
<comment type="caution">
    <text evidence="1">The sequence shown here is derived from an EMBL/GenBank/DDBJ whole genome shotgun (WGS) entry which is preliminary data.</text>
</comment>
<accession>A0A401UTY2</accession>
<keyword evidence="2" id="KW-1185">Reference proteome</keyword>
<organism evidence="1 2">
    <name type="scientific">Clostridium tagluense</name>
    <dbReference type="NCBI Taxonomy" id="360422"/>
    <lineage>
        <taxon>Bacteria</taxon>
        <taxon>Bacillati</taxon>
        <taxon>Bacillota</taxon>
        <taxon>Clostridia</taxon>
        <taxon>Eubacteriales</taxon>
        <taxon>Clostridiaceae</taxon>
        <taxon>Clostridium</taxon>
    </lineage>
</organism>
<proteinExistence type="predicted"/>
<reference evidence="1 2" key="1">
    <citation type="submission" date="2018-11" db="EMBL/GenBank/DDBJ databases">
        <title>Genome sequencing and assembly of Clostridium tagluense strain A121.</title>
        <authorList>
            <person name="Murakami T."/>
            <person name="Segawa T."/>
            <person name="Shcherbakova V.A."/>
            <person name="Mori H."/>
            <person name="Yoshimura Y."/>
        </authorList>
    </citation>
    <scope>NUCLEOTIDE SEQUENCE [LARGE SCALE GENOMIC DNA]</scope>
    <source>
        <strain evidence="1 2">A121</strain>
    </source>
</reference>
<gene>
    <name evidence="1" type="ORF">Ctaglu_46260</name>
</gene>
<dbReference type="RefSeq" id="WP_125006148.1">
    <property type="nucleotide sequence ID" value="NZ_BHYK01000050.1"/>
</dbReference>